<dbReference type="InterPro" id="IPR010617">
    <property type="entry name" value="TMEM175-like"/>
</dbReference>
<keyword evidence="11" id="KW-0407">Ion channel</keyword>
<organism evidence="14 15">
    <name type="scientific">Labilithrix luteola</name>
    <dbReference type="NCBI Taxonomy" id="1391654"/>
    <lineage>
        <taxon>Bacteria</taxon>
        <taxon>Pseudomonadati</taxon>
        <taxon>Myxococcota</taxon>
        <taxon>Polyangia</taxon>
        <taxon>Polyangiales</taxon>
        <taxon>Labilitrichaceae</taxon>
        <taxon>Labilithrix</taxon>
    </lineage>
</organism>
<dbReference type="OrthoDB" id="7626281at2"/>
<dbReference type="EMBL" id="CP012333">
    <property type="protein sequence ID" value="AKU95337.1"/>
    <property type="molecule type" value="Genomic_DNA"/>
</dbReference>
<sequence length="189" mass="20821">MGKGRIEAFSDGVLAIIITIMVLELKVPHGSDLQALFPLAPLVLSYVLSFVYVGIYWNNHHHLMHTVKHVTGGMMWANLHLLFWLSLFPVVTAWVGDNPTASWPAALYGIVLVAAAMAWLILQRTIIRTGSTLARAIGKDLKGKLSLLGYVLGIGASFVRPWIADLLYALVAVMWVVPDRRIEAHIASE</sequence>
<evidence type="ECO:0000256" key="11">
    <source>
        <dbReference type="ARBA" id="ARBA00023303"/>
    </source>
</evidence>
<dbReference type="Proteomes" id="UP000064967">
    <property type="component" value="Chromosome"/>
</dbReference>
<evidence type="ECO:0000256" key="1">
    <source>
        <dbReference type="ARBA" id="ARBA00004141"/>
    </source>
</evidence>
<feature type="transmembrane region" description="Helical" evidence="13">
    <location>
        <begin position="12"/>
        <end position="29"/>
    </location>
</feature>
<dbReference type="PANTHER" id="PTHR31462">
    <property type="entry name" value="ENDOSOMAL/LYSOSOMAL POTASSIUM CHANNEL TMEM175"/>
    <property type="match status" value="1"/>
</dbReference>
<evidence type="ECO:0000256" key="5">
    <source>
        <dbReference type="ARBA" id="ARBA00022692"/>
    </source>
</evidence>
<evidence type="ECO:0000256" key="13">
    <source>
        <dbReference type="SAM" id="Phobius"/>
    </source>
</evidence>
<dbReference type="PANTHER" id="PTHR31462:SF5">
    <property type="entry name" value="ENDOSOMAL_LYSOSOMAL PROTON CHANNEL TMEM175"/>
    <property type="match status" value="1"/>
</dbReference>
<evidence type="ECO:0000313" key="14">
    <source>
        <dbReference type="EMBL" id="AKU95337.1"/>
    </source>
</evidence>
<keyword evidence="3" id="KW-0813">Transport</keyword>
<feature type="transmembrane region" description="Helical" evidence="13">
    <location>
        <begin position="101"/>
        <end position="122"/>
    </location>
</feature>
<keyword evidence="9" id="KW-0406">Ion transport</keyword>
<evidence type="ECO:0000313" key="15">
    <source>
        <dbReference type="Proteomes" id="UP000064967"/>
    </source>
</evidence>
<keyword evidence="15" id="KW-1185">Reference proteome</keyword>
<dbReference type="GO" id="GO:0016020">
    <property type="term" value="C:membrane"/>
    <property type="evidence" value="ECO:0007669"/>
    <property type="project" value="UniProtKB-SubCell"/>
</dbReference>
<dbReference type="GO" id="GO:0005267">
    <property type="term" value="F:potassium channel activity"/>
    <property type="evidence" value="ECO:0007669"/>
    <property type="project" value="UniProtKB-KW"/>
</dbReference>
<keyword evidence="8 13" id="KW-1133">Transmembrane helix</keyword>
<dbReference type="RefSeq" id="WP_146646801.1">
    <property type="nucleotide sequence ID" value="NZ_CP012333.1"/>
</dbReference>
<evidence type="ECO:0000256" key="8">
    <source>
        <dbReference type="ARBA" id="ARBA00022989"/>
    </source>
</evidence>
<evidence type="ECO:0000256" key="2">
    <source>
        <dbReference type="ARBA" id="ARBA00006920"/>
    </source>
</evidence>
<evidence type="ECO:0000256" key="10">
    <source>
        <dbReference type="ARBA" id="ARBA00023136"/>
    </source>
</evidence>
<evidence type="ECO:0000256" key="9">
    <source>
        <dbReference type="ARBA" id="ARBA00023065"/>
    </source>
</evidence>
<dbReference type="PATRIC" id="fig|1391654.3.peg.2013"/>
<dbReference type="AlphaFoldDB" id="A0A0K1PP98"/>
<dbReference type="KEGG" id="llu:AKJ09_02001"/>
<name>A0A0K1PP98_9BACT</name>
<dbReference type="GO" id="GO:0015252">
    <property type="term" value="F:proton channel activity"/>
    <property type="evidence" value="ECO:0007669"/>
    <property type="project" value="InterPro"/>
</dbReference>
<keyword evidence="4" id="KW-0633">Potassium transport</keyword>
<keyword evidence="5 13" id="KW-0812">Transmembrane</keyword>
<keyword evidence="7" id="KW-0630">Potassium</keyword>
<evidence type="ECO:0000256" key="6">
    <source>
        <dbReference type="ARBA" id="ARBA00022826"/>
    </source>
</evidence>
<dbReference type="Pfam" id="PF06736">
    <property type="entry name" value="TMEM175"/>
    <property type="match status" value="1"/>
</dbReference>
<keyword evidence="10 13" id="KW-0472">Membrane</keyword>
<comment type="subcellular location">
    <subcellularLocation>
        <location evidence="1">Membrane</location>
        <topology evidence="1">Multi-pass membrane protein</topology>
    </subcellularLocation>
</comment>
<feature type="transmembrane region" description="Helical" evidence="13">
    <location>
        <begin position="35"/>
        <end position="55"/>
    </location>
</feature>
<comment type="similarity">
    <text evidence="2">Belongs to the TMEM175 family.</text>
</comment>
<evidence type="ECO:0000256" key="12">
    <source>
        <dbReference type="ARBA" id="ARBA00034430"/>
    </source>
</evidence>
<feature type="transmembrane region" description="Helical" evidence="13">
    <location>
        <begin position="143"/>
        <end position="163"/>
    </location>
</feature>
<protein>
    <submittedName>
        <fullName evidence="14">Integral membrane protein</fullName>
    </submittedName>
</protein>
<evidence type="ECO:0000256" key="4">
    <source>
        <dbReference type="ARBA" id="ARBA00022538"/>
    </source>
</evidence>
<proteinExistence type="inferred from homology"/>
<comment type="catalytic activity">
    <reaction evidence="12">
        <text>K(+)(in) = K(+)(out)</text>
        <dbReference type="Rhea" id="RHEA:29463"/>
        <dbReference type="ChEBI" id="CHEBI:29103"/>
    </reaction>
</comment>
<keyword evidence="6" id="KW-0631">Potassium channel</keyword>
<evidence type="ECO:0000256" key="7">
    <source>
        <dbReference type="ARBA" id="ARBA00022958"/>
    </source>
</evidence>
<reference evidence="14 15" key="1">
    <citation type="submission" date="2015-08" db="EMBL/GenBank/DDBJ databases">
        <authorList>
            <person name="Babu N.S."/>
            <person name="Beckwith C.J."/>
            <person name="Beseler K.G."/>
            <person name="Brison A."/>
            <person name="Carone J.V."/>
            <person name="Caskin T.P."/>
            <person name="Diamond M."/>
            <person name="Durham M.E."/>
            <person name="Foxe J.M."/>
            <person name="Go M."/>
            <person name="Henderson B.A."/>
            <person name="Jones I.B."/>
            <person name="McGettigan J.A."/>
            <person name="Micheletti S.J."/>
            <person name="Nasrallah M.E."/>
            <person name="Ortiz D."/>
            <person name="Piller C.R."/>
            <person name="Privatt S.R."/>
            <person name="Schneider S.L."/>
            <person name="Sharp S."/>
            <person name="Smith T.C."/>
            <person name="Stanton J.D."/>
            <person name="Ullery H.E."/>
            <person name="Wilson R.J."/>
            <person name="Serrano M.G."/>
            <person name="Buck G."/>
            <person name="Lee V."/>
            <person name="Wang Y."/>
            <person name="Carvalho R."/>
            <person name="Voegtly L."/>
            <person name="Shi R."/>
            <person name="Duckworth R."/>
            <person name="Johnson A."/>
            <person name="Loviza R."/>
            <person name="Walstead R."/>
            <person name="Shah Z."/>
            <person name="Kiflezghi M."/>
            <person name="Wade K."/>
            <person name="Ball S.L."/>
            <person name="Bradley K.W."/>
            <person name="Asai D.J."/>
            <person name="Bowman C.A."/>
            <person name="Russell D.A."/>
            <person name="Pope W.H."/>
            <person name="Jacobs-Sera D."/>
            <person name="Hendrix R.W."/>
            <person name="Hatfull G.F."/>
        </authorList>
    </citation>
    <scope>NUCLEOTIDE SEQUENCE [LARGE SCALE GENOMIC DNA]</scope>
    <source>
        <strain evidence="14 15">DSM 27648</strain>
    </source>
</reference>
<feature type="transmembrane region" description="Helical" evidence="13">
    <location>
        <begin position="76"/>
        <end position="95"/>
    </location>
</feature>
<gene>
    <name evidence="14" type="ORF">AKJ09_02001</name>
</gene>
<dbReference type="STRING" id="1391654.AKJ09_02001"/>
<accession>A0A0K1PP98</accession>
<evidence type="ECO:0000256" key="3">
    <source>
        <dbReference type="ARBA" id="ARBA00022448"/>
    </source>
</evidence>